<gene>
    <name evidence="7" type="ORF">PHYSODRAFT_286143</name>
</gene>
<comment type="domain">
    <text evidence="5">The RxLR-dEER motif acts to carry the protein into the host cell cytoplasm through binding to cell surface phosphatidylinositol-3-phosphate.</text>
</comment>
<dbReference type="AlphaFoldDB" id="G4ZDR0"/>
<dbReference type="GO" id="GO:0005576">
    <property type="term" value="C:extracellular region"/>
    <property type="evidence" value="ECO:0007669"/>
    <property type="project" value="UniProtKB-SubCell"/>
</dbReference>
<feature type="region of interest" description="Disordered" evidence="6">
    <location>
        <begin position="25"/>
        <end position="83"/>
    </location>
</feature>
<evidence type="ECO:0000313" key="8">
    <source>
        <dbReference type="Proteomes" id="UP000002640"/>
    </source>
</evidence>
<reference evidence="7 8" key="1">
    <citation type="journal article" date="2006" name="Science">
        <title>Phytophthora genome sequences uncover evolutionary origins and mechanisms of pathogenesis.</title>
        <authorList>
            <person name="Tyler B.M."/>
            <person name="Tripathy S."/>
            <person name="Zhang X."/>
            <person name="Dehal P."/>
            <person name="Jiang R.H."/>
            <person name="Aerts A."/>
            <person name="Arredondo F.D."/>
            <person name="Baxter L."/>
            <person name="Bensasson D."/>
            <person name="Beynon J.L."/>
            <person name="Chapman J."/>
            <person name="Damasceno C.M."/>
            <person name="Dorrance A.E."/>
            <person name="Dou D."/>
            <person name="Dickerman A.W."/>
            <person name="Dubchak I.L."/>
            <person name="Garbelotto M."/>
            <person name="Gijzen M."/>
            <person name="Gordon S.G."/>
            <person name="Govers F."/>
            <person name="Grunwald N.J."/>
            <person name="Huang W."/>
            <person name="Ivors K.L."/>
            <person name="Jones R.W."/>
            <person name="Kamoun S."/>
            <person name="Krampis K."/>
            <person name="Lamour K.H."/>
            <person name="Lee M.K."/>
            <person name="McDonald W.H."/>
            <person name="Medina M."/>
            <person name="Meijer H.J."/>
            <person name="Nordberg E.K."/>
            <person name="Maclean D.J."/>
            <person name="Ospina-Giraldo M.D."/>
            <person name="Morris P.F."/>
            <person name="Phuntumart V."/>
            <person name="Putnam N.H."/>
            <person name="Rash S."/>
            <person name="Rose J.K."/>
            <person name="Sakihama Y."/>
            <person name="Salamov A.A."/>
            <person name="Savidor A."/>
            <person name="Scheuring C.F."/>
            <person name="Smith B.M."/>
            <person name="Sobral B.W."/>
            <person name="Terry A."/>
            <person name="Torto-Alalibo T.A."/>
            <person name="Win J."/>
            <person name="Xu Z."/>
            <person name="Zhang H."/>
            <person name="Grigoriev I.V."/>
            <person name="Rokhsar D.S."/>
            <person name="Boore J.L."/>
        </authorList>
    </citation>
    <scope>NUCLEOTIDE SEQUENCE [LARGE SCALE GENOMIC DNA]</scope>
    <source>
        <strain evidence="7 8">P6497</strain>
    </source>
</reference>
<evidence type="ECO:0000256" key="3">
    <source>
        <dbReference type="ARBA" id="ARBA00022525"/>
    </source>
</evidence>
<dbReference type="EMBL" id="JH159154">
    <property type="protein sequence ID" value="EGZ18989.1"/>
    <property type="molecule type" value="Genomic_DNA"/>
</dbReference>
<evidence type="ECO:0000313" key="7">
    <source>
        <dbReference type="EMBL" id="EGZ18989.1"/>
    </source>
</evidence>
<comment type="function">
    <text evidence="5">Effector that suppresses plant defense responses during pathogen infection.</text>
</comment>
<dbReference type="OMA" id="KYRIWYY"/>
<comment type="subcellular location">
    <subcellularLocation>
        <location evidence="1 5">Secreted</location>
    </subcellularLocation>
</comment>
<dbReference type="InParanoid" id="G4ZDR0"/>
<evidence type="ECO:0000256" key="4">
    <source>
        <dbReference type="ARBA" id="ARBA00022729"/>
    </source>
</evidence>
<name>G4ZDR0_PHYSP</name>
<dbReference type="InterPro" id="IPR031825">
    <property type="entry name" value="RXLR"/>
</dbReference>
<protein>
    <recommendedName>
        <fullName evidence="5">RxLR effector protein</fullName>
    </recommendedName>
</protein>
<evidence type="ECO:0000256" key="5">
    <source>
        <dbReference type="RuleBase" id="RU367124"/>
    </source>
</evidence>
<dbReference type="KEGG" id="psoj:PHYSODRAFT_286143"/>
<keyword evidence="4 5" id="KW-0732">Signal</keyword>
<dbReference type="Proteomes" id="UP000002640">
    <property type="component" value="Unassembled WGS sequence"/>
</dbReference>
<comment type="similarity">
    <text evidence="2 5">Belongs to the RxLR effector family.</text>
</comment>
<evidence type="ECO:0000256" key="2">
    <source>
        <dbReference type="ARBA" id="ARBA00010400"/>
    </source>
</evidence>
<feature type="signal peptide" evidence="5">
    <location>
        <begin position="1"/>
        <end position="22"/>
    </location>
</feature>
<dbReference type="RefSeq" id="XP_009528047.1">
    <property type="nucleotide sequence ID" value="XM_009529752.1"/>
</dbReference>
<keyword evidence="3 5" id="KW-0964">Secreted</keyword>
<keyword evidence="8" id="KW-1185">Reference proteome</keyword>
<evidence type="ECO:0000256" key="1">
    <source>
        <dbReference type="ARBA" id="ARBA00004613"/>
    </source>
</evidence>
<proteinExistence type="inferred from homology"/>
<evidence type="ECO:0000256" key="6">
    <source>
        <dbReference type="SAM" id="MobiDB-lite"/>
    </source>
</evidence>
<feature type="chain" id="PRO_5028517746" description="RxLR effector protein" evidence="5">
    <location>
        <begin position="23"/>
        <end position="142"/>
    </location>
</feature>
<dbReference type="Pfam" id="PF16810">
    <property type="entry name" value="RXLR"/>
    <property type="match status" value="1"/>
</dbReference>
<accession>G4ZDR0</accession>
<feature type="compositionally biased region" description="Acidic residues" evidence="6">
    <location>
        <begin position="59"/>
        <end position="73"/>
    </location>
</feature>
<dbReference type="GeneID" id="20640259"/>
<organism evidence="7 8">
    <name type="scientific">Phytophthora sojae (strain P6497)</name>
    <name type="common">Soybean stem and root rot agent</name>
    <name type="synonym">Phytophthora megasperma f. sp. glycines</name>
    <dbReference type="NCBI Taxonomy" id="1094619"/>
    <lineage>
        <taxon>Eukaryota</taxon>
        <taxon>Sar</taxon>
        <taxon>Stramenopiles</taxon>
        <taxon>Oomycota</taxon>
        <taxon>Peronosporomycetes</taxon>
        <taxon>Peronosporales</taxon>
        <taxon>Peronosporaceae</taxon>
        <taxon>Phytophthora</taxon>
    </lineage>
</organism>
<sequence length="142" mass="15800">MMHLSYVLLAAALLASGNSVSAATASTSQAATTGRIQSTDAVSENYGPRNLRTARFADVDDDDSEESDDDDSEETTKEECRNFSDSQISKMLKDTSYMNKKFEKWNEGGWSYFDVSKKIKDAGLLPIPRNLRQISQTLCRLE</sequence>